<evidence type="ECO:0000313" key="2">
    <source>
        <dbReference type="Proteomes" id="UP000078532"/>
    </source>
</evidence>
<keyword evidence="2" id="KW-1185">Reference proteome</keyword>
<evidence type="ECO:0000313" key="1">
    <source>
        <dbReference type="EMBL" id="OAT85203.1"/>
    </source>
</evidence>
<comment type="caution">
    <text evidence="1">The sequence shown here is derived from an EMBL/GenBank/DDBJ whole genome shotgun (WGS) entry which is preliminary data.</text>
</comment>
<dbReference type="Proteomes" id="UP000078532">
    <property type="component" value="Unassembled WGS sequence"/>
</dbReference>
<name>A0A1B7LGH5_9FIRM</name>
<sequence length="317" mass="35220">MPLYRQYSPGRNFYRRLIIGGMMLSLILLFSEAAPAGIGRLISISLSYAARGLRKNISTLQEMMDPRSMLDEAIPVLTWINPPKQKPEVTGLQTMLAVLQKQLFCWESPRAMLQSQMALLALQPANANSSASSFSFHPHPVDVPYLLDDKQLKNVPAVTPAEICYHPVKNPAAVLAWLAARHSMEAAPGYLKALDFAGRQFDVNPLLLLAITGQEQSFVPVDAAGAREMIKNPFNVYYSWQVFAPGFAKAALIASQTVRHLSYGCPAGMNPVHWIDSPRNPRSRYAQDTNWWRGVSIFLTELENLDKGTKTHNARAG</sequence>
<proteinExistence type="predicted"/>
<dbReference type="EMBL" id="LYVF01000069">
    <property type="protein sequence ID" value="OAT85203.1"/>
    <property type="molecule type" value="Genomic_DNA"/>
</dbReference>
<reference evidence="1 2" key="1">
    <citation type="submission" date="2016-04" db="EMBL/GenBank/DDBJ databases">
        <authorList>
            <person name="Evans L.H."/>
            <person name="Alamgir A."/>
            <person name="Owens N."/>
            <person name="Weber N.D."/>
            <person name="Virtaneva K."/>
            <person name="Barbian K."/>
            <person name="Babar A."/>
            <person name="Rosenke K."/>
        </authorList>
    </citation>
    <scope>NUCLEOTIDE SEQUENCE [LARGE SCALE GENOMIC DNA]</scope>
    <source>
        <strain evidence="1 2">LMa1</strain>
    </source>
</reference>
<organism evidence="1 2">
    <name type="scientific">Desulfotomaculum copahuensis</name>
    <dbReference type="NCBI Taxonomy" id="1838280"/>
    <lineage>
        <taxon>Bacteria</taxon>
        <taxon>Bacillati</taxon>
        <taxon>Bacillota</taxon>
        <taxon>Clostridia</taxon>
        <taxon>Eubacteriales</taxon>
        <taxon>Desulfotomaculaceae</taxon>
        <taxon>Desulfotomaculum</taxon>
    </lineage>
</organism>
<dbReference type="AlphaFoldDB" id="A0A1B7LGH5"/>
<protein>
    <submittedName>
        <fullName evidence="1">Uncharacterized protein</fullName>
    </submittedName>
</protein>
<accession>A0A1B7LGH5</accession>
<gene>
    <name evidence="1" type="ORF">A6M21_06550</name>
</gene>